<protein>
    <submittedName>
        <fullName evidence="1">Uncharacterized protein</fullName>
    </submittedName>
</protein>
<organism evidence="1 2">
    <name type="scientific">Tegillarca granosa</name>
    <name type="common">Malaysian cockle</name>
    <name type="synonym">Anadara granosa</name>
    <dbReference type="NCBI Taxonomy" id="220873"/>
    <lineage>
        <taxon>Eukaryota</taxon>
        <taxon>Metazoa</taxon>
        <taxon>Spiralia</taxon>
        <taxon>Lophotrochozoa</taxon>
        <taxon>Mollusca</taxon>
        <taxon>Bivalvia</taxon>
        <taxon>Autobranchia</taxon>
        <taxon>Pteriomorphia</taxon>
        <taxon>Arcoida</taxon>
        <taxon>Arcoidea</taxon>
        <taxon>Arcidae</taxon>
        <taxon>Tegillarca</taxon>
    </lineage>
</organism>
<accession>A0ABQ9F7E2</accession>
<proteinExistence type="predicted"/>
<reference evidence="1 2" key="1">
    <citation type="submission" date="2022-12" db="EMBL/GenBank/DDBJ databases">
        <title>Chromosome-level genome of Tegillarca granosa.</title>
        <authorList>
            <person name="Kim J."/>
        </authorList>
    </citation>
    <scope>NUCLEOTIDE SEQUENCE [LARGE SCALE GENOMIC DNA]</scope>
    <source>
        <strain evidence="1">Teg-2019</strain>
        <tissue evidence="1">Adductor muscle</tissue>
    </source>
</reference>
<name>A0ABQ9F7E2_TEGGR</name>
<evidence type="ECO:0000313" key="1">
    <source>
        <dbReference type="EMBL" id="KAJ8312131.1"/>
    </source>
</evidence>
<gene>
    <name evidence="1" type="ORF">KUTeg_009504</name>
</gene>
<dbReference type="Proteomes" id="UP001217089">
    <property type="component" value="Unassembled WGS sequence"/>
</dbReference>
<sequence>MKIEFYFFQKPSEPWLTNIVPGNVKVHIMVYYGSIQLKLISSKEEAEVTKIERTFAMSTYELWYRYERHIFEDIDLMAFDISGEVGASPYLIFEIEYNPPGATTRTKPPVPLGWARVPLYKKTKQRRNSDVDGTKPLEDVWTLLAGDFKYMLVPGQITEKYTQIRPGTPASVKSYSLVEECYVVVVFRTIESSEISDIKDLWVEHRPEVTGIKLHPQDYKETSVPMSEFISKPHIPPVEAQSDQKEIFDLYIDQVTGAIGVAPDLKVFFAVPEWQGSARNPNFTFRLTFNEEKKKMDIKLVAFLRVYTRDLLTDELIIIGSVFLPIFMGKEKRYLKQVHFFAMGNKFNIGGHQLHLRNGTPKNRTKYRETDLDDFPVVPTTTLLVRLLPHEKVMHILSNFQPTFYS</sequence>
<evidence type="ECO:0000313" key="2">
    <source>
        <dbReference type="Proteomes" id="UP001217089"/>
    </source>
</evidence>
<comment type="caution">
    <text evidence="1">The sequence shown here is derived from an EMBL/GenBank/DDBJ whole genome shotgun (WGS) entry which is preliminary data.</text>
</comment>
<keyword evidence="2" id="KW-1185">Reference proteome</keyword>
<dbReference type="EMBL" id="JARBDR010000440">
    <property type="protein sequence ID" value="KAJ8312131.1"/>
    <property type="molecule type" value="Genomic_DNA"/>
</dbReference>